<accession>A0AAD9UL51</accession>
<evidence type="ECO:0000313" key="1">
    <source>
        <dbReference type="EMBL" id="KAK2193523.1"/>
    </source>
</evidence>
<dbReference type="Proteomes" id="UP001209878">
    <property type="component" value="Unassembled WGS sequence"/>
</dbReference>
<proteinExistence type="predicted"/>
<evidence type="ECO:0000313" key="2">
    <source>
        <dbReference type="Proteomes" id="UP001209878"/>
    </source>
</evidence>
<name>A0AAD9UL51_RIDPI</name>
<gene>
    <name evidence="1" type="ORF">NP493_10g01011</name>
</gene>
<dbReference type="AlphaFoldDB" id="A0AAD9UL51"/>
<sequence length="136" mass="15474">MLNIPRFWASQPQTNISDIGHIEQSPSKLQAPAHYLKNDSRQNYAIVWLVSFLRPDKPDLSYGSCICFIKIMICYAVSKVLSYRLLSVIIDSLNMCEIRVQKNYSTVRSVRKCRELARSIGSSSSRVSMSALLRTV</sequence>
<organism evidence="1 2">
    <name type="scientific">Ridgeia piscesae</name>
    <name type="common">Tubeworm</name>
    <dbReference type="NCBI Taxonomy" id="27915"/>
    <lineage>
        <taxon>Eukaryota</taxon>
        <taxon>Metazoa</taxon>
        <taxon>Spiralia</taxon>
        <taxon>Lophotrochozoa</taxon>
        <taxon>Annelida</taxon>
        <taxon>Polychaeta</taxon>
        <taxon>Sedentaria</taxon>
        <taxon>Canalipalpata</taxon>
        <taxon>Sabellida</taxon>
        <taxon>Siboglinidae</taxon>
        <taxon>Ridgeia</taxon>
    </lineage>
</organism>
<dbReference type="EMBL" id="JAODUO010000011">
    <property type="protein sequence ID" value="KAK2193523.1"/>
    <property type="molecule type" value="Genomic_DNA"/>
</dbReference>
<protein>
    <submittedName>
        <fullName evidence="1">Uncharacterized protein</fullName>
    </submittedName>
</protein>
<keyword evidence="2" id="KW-1185">Reference proteome</keyword>
<comment type="caution">
    <text evidence="1">The sequence shown here is derived from an EMBL/GenBank/DDBJ whole genome shotgun (WGS) entry which is preliminary data.</text>
</comment>
<reference evidence="1" key="1">
    <citation type="journal article" date="2023" name="Mol. Biol. Evol.">
        <title>Third-Generation Sequencing Reveals the Adaptive Role of the Epigenome in Three Deep-Sea Polychaetes.</title>
        <authorList>
            <person name="Perez M."/>
            <person name="Aroh O."/>
            <person name="Sun Y."/>
            <person name="Lan Y."/>
            <person name="Juniper S.K."/>
            <person name="Young C.R."/>
            <person name="Angers B."/>
            <person name="Qian P.Y."/>
        </authorList>
    </citation>
    <scope>NUCLEOTIDE SEQUENCE</scope>
    <source>
        <strain evidence="1">R07B-5</strain>
    </source>
</reference>